<dbReference type="GO" id="GO:0044550">
    <property type="term" value="P:secondary metabolite biosynthetic process"/>
    <property type="evidence" value="ECO:0007669"/>
    <property type="project" value="TreeGrafter"/>
</dbReference>
<dbReference type="SUPFAM" id="SSF51206">
    <property type="entry name" value="cAMP-binding domain-like"/>
    <property type="match status" value="1"/>
</dbReference>
<dbReference type="InterPro" id="IPR018490">
    <property type="entry name" value="cNMP-bd_dom_sf"/>
</dbReference>
<dbReference type="Gene3D" id="3.40.50.12780">
    <property type="entry name" value="N-terminal domain of ligase-like"/>
    <property type="match status" value="1"/>
</dbReference>
<feature type="non-terminal residue" evidence="3">
    <location>
        <position position="1"/>
    </location>
</feature>
<feature type="compositionally biased region" description="Basic and acidic residues" evidence="1">
    <location>
        <begin position="719"/>
        <end position="732"/>
    </location>
</feature>
<dbReference type="GO" id="GO:0005737">
    <property type="term" value="C:cytoplasm"/>
    <property type="evidence" value="ECO:0007669"/>
    <property type="project" value="TreeGrafter"/>
</dbReference>
<gene>
    <name evidence="3" type="ORF">PGLA1383_LOCUS47149</name>
</gene>
<dbReference type="InterPro" id="IPR000595">
    <property type="entry name" value="cNMP-bd_dom"/>
</dbReference>
<feature type="compositionally biased region" description="Low complexity" evidence="1">
    <location>
        <begin position="785"/>
        <end position="800"/>
    </location>
</feature>
<reference evidence="3" key="1">
    <citation type="submission" date="2021-02" db="EMBL/GenBank/DDBJ databases">
        <authorList>
            <person name="Dougan E. K."/>
            <person name="Rhodes N."/>
            <person name="Thang M."/>
            <person name="Chan C."/>
        </authorList>
    </citation>
    <scope>NUCLEOTIDE SEQUENCE</scope>
</reference>
<evidence type="ECO:0000313" key="4">
    <source>
        <dbReference type="Proteomes" id="UP000654075"/>
    </source>
</evidence>
<dbReference type="PANTHER" id="PTHR45527:SF1">
    <property type="entry name" value="FATTY ACID SYNTHASE"/>
    <property type="match status" value="1"/>
</dbReference>
<organism evidence="3 4">
    <name type="scientific">Polarella glacialis</name>
    <name type="common">Dinoflagellate</name>
    <dbReference type="NCBI Taxonomy" id="89957"/>
    <lineage>
        <taxon>Eukaryota</taxon>
        <taxon>Sar</taxon>
        <taxon>Alveolata</taxon>
        <taxon>Dinophyceae</taxon>
        <taxon>Suessiales</taxon>
        <taxon>Suessiaceae</taxon>
        <taxon>Polarella</taxon>
    </lineage>
</organism>
<evidence type="ECO:0000256" key="1">
    <source>
        <dbReference type="SAM" id="MobiDB-lite"/>
    </source>
</evidence>
<dbReference type="Pfam" id="PF00501">
    <property type="entry name" value="AMP-binding"/>
    <property type="match status" value="1"/>
</dbReference>
<name>A0A813H039_POLGL</name>
<keyword evidence="4" id="KW-1185">Reference proteome</keyword>
<dbReference type="GO" id="GO:0031177">
    <property type="term" value="F:phosphopantetheine binding"/>
    <property type="evidence" value="ECO:0007669"/>
    <property type="project" value="TreeGrafter"/>
</dbReference>
<dbReference type="Gene3D" id="3.30.300.30">
    <property type="match status" value="1"/>
</dbReference>
<dbReference type="InterPro" id="IPR042099">
    <property type="entry name" value="ANL_N_sf"/>
</dbReference>
<dbReference type="PANTHER" id="PTHR45527">
    <property type="entry name" value="NONRIBOSOMAL PEPTIDE SYNTHETASE"/>
    <property type="match status" value="1"/>
</dbReference>
<dbReference type="AlphaFoldDB" id="A0A813H039"/>
<feature type="non-terminal residue" evidence="3">
    <location>
        <position position="971"/>
    </location>
</feature>
<comment type="caution">
    <text evidence="3">The sequence shown here is derived from an EMBL/GenBank/DDBJ whole genome shotgun (WGS) entry which is preliminary data.</text>
</comment>
<evidence type="ECO:0000259" key="2">
    <source>
        <dbReference type="PROSITE" id="PS50042"/>
    </source>
</evidence>
<protein>
    <recommendedName>
        <fullName evidence="2">Cyclic nucleotide-binding domain-containing protein</fullName>
    </recommendedName>
</protein>
<proteinExistence type="predicted"/>
<dbReference type="GO" id="GO:0043041">
    <property type="term" value="P:amino acid activation for nonribosomal peptide biosynthetic process"/>
    <property type="evidence" value="ECO:0007669"/>
    <property type="project" value="TreeGrafter"/>
</dbReference>
<dbReference type="Gene3D" id="2.60.120.10">
    <property type="entry name" value="Jelly Rolls"/>
    <property type="match status" value="1"/>
</dbReference>
<feature type="region of interest" description="Disordered" evidence="1">
    <location>
        <begin position="718"/>
        <end position="818"/>
    </location>
</feature>
<dbReference type="CDD" id="cd00038">
    <property type="entry name" value="CAP_ED"/>
    <property type="match status" value="1"/>
</dbReference>
<dbReference type="InterPro" id="IPR000873">
    <property type="entry name" value="AMP-dep_synth/lig_dom"/>
</dbReference>
<sequence>FWLELRRCASCTFLKNCDVGAMVDWEQLTSLHQLLDAFADGPDDGAVAVIDDGPVSGHEASSWTYAELQSRSVLAAQNLSSRLASEGEEVGVLATLMHRSARWYAVLVAGMRVGMPIVLMSRDLPDKQAEDSRNAAICRELCPLAVADDDCLEALRQMEGCRDSLLASSLFVRGSSPTGSNGPLQRAVVGRSADDVLFLLYTGGTTGGKAKCACVTHRMALHEARAYGELAPGQRGGFRKVLQQTPVYWGASCIGQINIALALRGCVVFALIGAPPDTTKAVTLAVRQHGVEVLGSVPSFLALLEPEDCPSLTWLLSWGEALMPGTRARWASAGKSGRWVTDLLISTEYWLCLHATSGGECGDSSADGAEARSVFCAVHGAVLRVAAAASGGEADTSQGDALPGEAGRLCIRGPMVMRGYWQEAELGVGEELLTNDIVREVSPGRFIYCGRADFMAKEKGQWLDLAEVEASLNAVPGVREAAIVPDLAGRHTACVFFHDNEDGAAAAASFALRLRALRRELSRSCRQGRLLLLAKALPRIAATQKLDRKALLGAVVQGAERHATCCASPTAPLQRLLQQSGWHLLAALLVCCRLRPADALRLAYMWLPTLYLATDRGIGPWETWRVACFSQACWRFPGGRLGFFTVLLWCRSRSRWAGRAVSALVFCGAAMAWWRRRLVAWPLGFWLSLPLEMKRSECQVWLRYWRLPELARALFPPRTAERSREGHSRTEGQEPLVARTPEEPKPDPSGKSPRKIQMVRPEGAASPETCEEAATPKAEEEIPKSPRSPGRSKSGRSMSGVERSRSGVQEVDGSRIQVRRLSSRKPNVFRRSATVVHEELVPELDQIVILLRKVPMMSKLKTTDLERVAAVAEFTLYDPDETIVNYGQRSDALHIVVKGCGQISVPQPAGILREGDFMGEESLQAAPVRASSQLTAAGAAGTVVQVMSISRAKFEELGLQRRALRRDQAVK</sequence>
<accession>A0A813H039</accession>
<dbReference type="SUPFAM" id="SSF56801">
    <property type="entry name" value="Acetyl-CoA synthetase-like"/>
    <property type="match status" value="1"/>
</dbReference>
<feature type="domain" description="Cyclic nucleotide-binding" evidence="2">
    <location>
        <begin position="856"/>
        <end position="957"/>
    </location>
</feature>
<dbReference type="OrthoDB" id="416786at2759"/>
<dbReference type="PROSITE" id="PS50042">
    <property type="entry name" value="CNMP_BINDING_3"/>
    <property type="match status" value="1"/>
</dbReference>
<dbReference type="InterPro" id="IPR045851">
    <property type="entry name" value="AMP-bd_C_sf"/>
</dbReference>
<dbReference type="EMBL" id="CAJNNV010029997">
    <property type="protein sequence ID" value="CAE8630996.1"/>
    <property type="molecule type" value="Genomic_DNA"/>
</dbReference>
<evidence type="ECO:0000313" key="3">
    <source>
        <dbReference type="EMBL" id="CAE8630996.1"/>
    </source>
</evidence>
<dbReference type="Proteomes" id="UP000654075">
    <property type="component" value="Unassembled WGS sequence"/>
</dbReference>
<dbReference type="InterPro" id="IPR014710">
    <property type="entry name" value="RmlC-like_jellyroll"/>
</dbReference>